<name>A0ABV3G1B9_9NOCA</name>
<dbReference type="SUPFAM" id="SSF46955">
    <property type="entry name" value="Putative DNA-binding domain"/>
    <property type="match status" value="1"/>
</dbReference>
<evidence type="ECO:0000313" key="2">
    <source>
        <dbReference type="EMBL" id="MEV0711476.1"/>
    </source>
</evidence>
<comment type="caution">
    <text evidence="2">The sequence shown here is derived from an EMBL/GenBank/DDBJ whole genome shotgun (WGS) entry which is preliminary data.</text>
</comment>
<dbReference type="EMBL" id="JBFAKC010000015">
    <property type="protein sequence ID" value="MEV0711476.1"/>
    <property type="molecule type" value="Genomic_DNA"/>
</dbReference>
<proteinExistence type="predicted"/>
<dbReference type="NCBIfam" id="TIGR01764">
    <property type="entry name" value="excise"/>
    <property type="match status" value="1"/>
</dbReference>
<evidence type="ECO:0000313" key="3">
    <source>
        <dbReference type="Proteomes" id="UP001551695"/>
    </source>
</evidence>
<accession>A0ABV3G1B9</accession>
<evidence type="ECO:0000259" key="1">
    <source>
        <dbReference type="Pfam" id="PF12728"/>
    </source>
</evidence>
<keyword evidence="3" id="KW-1185">Reference proteome</keyword>
<dbReference type="InterPro" id="IPR041657">
    <property type="entry name" value="HTH_17"/>
</dbReference>
<gene>
    <name evidence="2" type="ORF">AB0I48_28310</name>
</gene>
<dbReference type="Proteomes" id="UP001551695">
    <property type="component" value="Unassembled WGS sequence"/>
</dbReference>
<dbReference type="InterPro" id="IPR010093">
    <property type="entry name" value="SinI_DNA-bd"/>
</dbReference>
<sequence length="61" mass="6876">MQEPARLCNAQEAADRLRISRSQLYALIRSGELKSVKIGARRLFSDSHIRDFIDQLSDSAA</sequence>
<reference evidence="2 3" key="1">
    <citation type="submission" date="2024-06" db="EMBL/GenBank/DDBJ databases">
        <title>The Natural Products Discovery Center: Release of the First 8490 Sequenced Strains for Exploring Actinobacteria Biosynthetic Diversity.</title>
        <authorList>
            <person name="Kalkreuter E."/>
            <person name="Kautsar S.A."/>
            <person name="Yang D."/>
            <person name="Bader C.D."/>
            <person name="Teijaro C.N."/>
            <person name="Fluegel L."/>
            <person name="Davis C.M."/>
            <person name="Simpson J.R."/>
            <person name="Lauterbach L."/>
            <person name="Steele A.D."/>
            <person name="Gui C."/>
            <person name="Meng S."/>
            <person name="Li G."/>
            <person name="Viehrig K."/>
            <person name="Ye F."/>
            <person name="Su P."/>
            <person name="Kiefer A.F."/>
            <person name="Nichols A."/>
            <person name="Cepeda A.J."/>
            <person name="Yan W."/>
            <person name="Fan B."/>
            <person name="Jiang Y."/>
            <person name="Adhikari A."/>
            <person name="Zheng C.-J."/>
            <person name="Schuster L."/>
            <person name="Cowan T.M."/>
            <person name="Smanski M.J."/>
            <person name="Chevrette M.G."/>
            <person name="De Carvalho L.P.S."/>
            <person name="Shen B."/>
        </authorList>
    </citation>
    <scope>NUCLEOTIDE SEQUENCE [LARGE SCALE GENOMIC DNA]</scope>
    <source>
        <strain evidence="2 3">NPDC050403</strain>
    </source>
</reference>
<organism evidence="2 3">
    <name type="scientific">Nocardia aurea</name>
    <dbReference type="NCBI Taxonomy" id="2144174"/>
    <lineage>
        <taxon>Bacteria</taxon>
        <taxon>Bacillati</taxon>
        <taxon>Actinomycetota</taxon>
        <taxon>Actinomycetes</taxon>
        <taxon>Mycobacteriales</taxon>
        <taxon>Nocardiaceae</taxon>
        <taxon>Nocardia</taxon>
    </lineage>
</organism>
<protein>
    <submittedName>
        <fullName evidence="2">Helix-turn-helix domain-containing protein</fullName>
    </submittedName>
</protein>
<dbReference type="RefSeq" id="WP_357787878.1">
    <property type="nucleotide sequence ID" value="NZ_JBFAKC010000015.1"/>
</dbReference>
<dbReference type="Pfam" id="PF12728">
    <property type="entry name" value="HTH_17"/>
    <property type="match status" value="1"/>
</dbReference>
<feature type="domain" description="Helix-turn-helix" evidence="1">
    <location>
        <begin position="9"/>
        <end position="55"/>
    </location>
</feature>
<dbReference type="InterPro" id="IPR009061">
    <property type="entry name" value="DNA-bd_dom_put_sf"/>
</dbReference>